<dbReference type="PROSITE" id="PS00678">
    <property type="entry name" value="WD_REPEATS_1"/>
    <property type="match status" value="3"/>
</dbReference>
<keyword evidence="3" id="KW-0677">Repeat</keyword>
<feature type="repeat" description="WD" evidence="6">
    <location>
        <begin position="292"/>
        <end position="334"/>
    </location>
</feature>
<evidence type="ECO:0000256" key="6">
    <source>
        <dbReference type="PROSITE-ProRule" id="PRU00221"/>
    </source>
</evidence>
<gene>
    <name evidence="10" type="ORF">CAOG_003678</name>
</gene>
<dbReference type="InterPro" id="IPR019775">
    <property type="entry name" value="WD40_repeat_CS"/>
</dbReference>
<dbReference type="GO" id="GO:0005634">
    <property type="term" value="C:nucleus"/>
    <property type="evidence" value="ECO:0007669"/>
    <property type="project" value="UniProtKB-SubCell"/>
</dbReference>
<dbReference type="PROSITE" id="PS50082">
    <property type="entry name" value="WD_REPEATS_2"/>
    <property type="match status" value="4"/>
</dbReference>
<feature type="repeat" description="WD" evidence="6">
    <location>
        <begin position="338"/>
        <end position="374"/>
    </location>
</feature>
<keyword evidence="2 6" id="KW-0853">WD repeat</keyword>
<feature type="domain" description="Histone-binding protein RBBP4-like N-terminal" evidence="8">
    <location>
        <begin position="84"/>
        <end position="153"/>
    </location>
</feature>
<keyword evidence="11" id="KW-1185">Reference proteome</keyword>
<dbReference type="EMBL" id="KE346364">
    <property type="protein sequence ID" value="KJE92777.1"/>
    <property type="molecule type" value="Genomic_DNA"/>
</dbReference>
<dbReference type="eggNOG" id="KOG0264">
    <property type="taxonomic scope" value="Eukaryota"/>
</dbReference>
<dbReference type="SUPFAM" id="SSF50978">
    <property type="entry name" value="WD40 repeat-like"/>
    <property type="match status" value="1"/>
</dbReference>
<evidence type="ECO:0000256" key="4">
    <source>
        <dbReference type="ARBA" id="ARBA00022853"/>
    </source>
</evidence>
<comment type="subcellular location">
    <subcellularLocation>
        <location evidence="1">Nucleus</location>
    </subcellularLocation>
</comment>
<dbReference type="Gene3D" id="2.130.10.10">
    <property type="entry name" value="YVTN repeat-like/Quinoprotein amine dehydrogenase"/>
    <property type="match status" value="1"/>
</dbReference>
<dbReference type="InterPro" id="IPR020472">
    <property type="entry name" value="WD40_PAC1"/>
</dbReference>
<name>A0A0D2VQ93_CAPO3</name>
<feature type="transmembrane region" description="Helical" evidence="7">
    <location>
        <begin position="12"/>
        <end position="31"/>
    </location>
</feature>
<dbReference type="InterPro" id="IPR059104">
    <property type="entry name" value="Beta-prop_EIPR1-like"/>
</dbReference>
<dbReference type="AlphaFoldDB" id="A0A0D2VQ93"/>
<dbReference type="PhylomeDB" id="A0A0D2VQ93"/>
<dbReference type="InterPro" id="IPR022052">
    <property type="entry name" value="Histone-bd_RBBP4-like_N"/>
</dbReference>
<proteinExistence type="predicted"/>
<feature type="repeat" description="WD" evidence="6">
    <location>
        <begin position="242"/>
        <end position="284"/>
    </location>
</feature>
<evidence type="ECO:0000256" key="1">
    <source>
        <dbReference type="ARBA" id="ARBA00004123"/>
    </source>
</evidence>
<sequence>MSLCVCSVGPRIVSIFFFRFLFDFFFFLIFIHSLSSLLRCTGYPISFPFPPSVIHSMSSSNAADESELQPATAAEIAADKTINEEFKLWKRTVPFLYSLMVSSALDWPSLTVQWLPDVDRTADNAYSTHRLLFGTHTEGEPNHLVVVKVKIPTDDTPINARTYNESRGEYGGYNGDKLTLSERVKIPHEGDVNRARYMPQAPSMIATKSPSPDVFLFDHDKYYSELRNDAKQLNEKIEPIRLKGHTKEGYGLSWNPNLAGHLLSASYDHTICLWDIQGASREAKSIDAKQIYTGHSNIVEDVAWHPLHSALFASGGDDRKVMIWDTRARTTHQASHVVDAHSAEVNCVAFNPYSEFTLASGSSDKTVALWDLRNLKVKLHTFESHTDEVFQIQWSPHHETILGSSGADRRLHVWDLSQIGEEQSAEDAEDGPPELLFIHGGHTSRISDFCWNPNEPWVCCSVDDDNMLQLWQMAENIYADADPDVPHNELE</sequence>
<keyword evidence="7" id="KW-1133">Transmembrane helix</keyword>
<evidence type="ECO:0000313" key="10">
    <source>
        <dbReference type="EMBL" id="KJE92777.1"/>
    </source>
</evidence>
<protein>
    <submittedName>
        <fullName evidence="10">Retinoblastoma binding protein 7</fullName>
    </submittedName>
</protein>
<feature type="repeat" description="WD" evidence="6">
    <location>
        <begin position="382"/>
        <end position="424"/>
    </location>
</feature>
<reference evidence="11" key="1">
    <citation type="submission" date="2011-02" db="EMBL/GenBank/DDBJ databases">
        <title>The Genome Sequence of Capsaspora owczarzaki ATCC 30864.</title>
        <authorList>
            <person name="Russ C."/>
            <person name="Cuomo C."/>
            <person name="Burger G."/>
            <person name="Gray M.W."/>
            <person name="Holland P.W.H."/>
            <person name="King N."/>
            <person name="Lang F.B.F."/>
            <person name="Roger A.J."/>
            <person name="Ruiz-Trillo I."/>
            <person name="Young S.K."/>
            <person name="Zeng Q."/>
            <person name="Gargeya S."/>
            <person name="Alvarado L."/>
            <person name="Berlin A."/>
            <person name="Chapman S.B."/>
            <person name="Chen Z."/>
            <person name="Freedman E."/>
            <person name="Gellesch M."/>
            <person name="Goldberg J."/>
            <person name="Griggs A."/>
            <person name="Gujja S."/>
            <person name="Heilman E."/>
            <person name="Heiman D."/>
            <person name="Howarth C."/>
            <person name="Mehta T."/>
            <person name="Neiman D."/>
            <person name="Pearson M."/>
            <person name="Roberts A."/>
            <person name="Saif S."/>
            <person name="Shea T."/>
            <person name="Shenoy N."/>
            <person name="Sisk P."/>
            <person name="Stolte C."/>
            <person name="Sykes S."/>
            <person name="White J."/>
            <person name="Yandava C."/>
            <person name="Haas B."/>
            <person name="Nusbaum C."/>
            <person name="Birren B."/>
        </authorList>
    </citation>
    <scope>NUCLEOTIDE SEQUENCE</scope>
    <source>
        <strain evidence="11">ATCC 30864</strain>
    </source>
</reference>
<keyword evidence="7" id="KW-0472">Membrane</keyword>
<evidence type="ECO:0000256" key="3">
    <source>
        <dbReference type="ARBA" id="ARBA00022737"/>
    </source>
</evidence>
<evidence type="ECO:0000259" key="9">
    <source>
        <dbReference type="Pfam" id="PF23609"/>
    </source>
</evidence>
<dbReference type="Pfam" id="PF12265">
    <property type="entry name" value="CAF1C_H4-bd"/>
    <property type="match status" value="1"/>
</dbReference>
<evidence type="ECO:0000256" key="7">
    <source>
        <dbReference type="SAM" id="Phobius"/>
    </source>
</evidence>
<dbReference type="PANTHER" id="PTHR22850">
    <property type="entry name" value="WD40 REPEAT FAMILY"/>
    <property type="match status" value="1"/>
</dbReference>
<accession>A0A0D2VQ93</accession>
<dbReference type="PROSITE" id="PS50294">
    <property type="entry name" value="WD_REPEATS_REGION"/>
    <property type="match status" value="4"/>
</dbReference>
<organism evidence="10 11">
    <name type="scientific">Capsaspora owczarzaki (strain ATCC 30864)</name>
    <dbReference type="NCBI Taxonomy" id="595528"/>
    <lineage>
        <taxon>Eukaryota</taxon>
        <taxon>Filasterea</taxon>
        <taxon>Capsaspora</taxon>
    </lineage>
</organism>
<dbReference type="InterPro" id="IPR015943">
    <property type="entry name" value="WD40/YVTN_repeat-like_dom_sf"/>
</dbReference>
<dbReference type="STRING" id="595528.A0A0D2VQ93"/>
<keyword evidence="5" id="KW-0539">Nucleus</keyword>
<evidence type="ECO:0000313" key="11">
    <source>
        <dbReference type="Proteomes" id="UP000008743"/>
    </source>
</evidence>
<dbReference type="InterPro" id="IPR050459">
    <property type="entry name" value="WD_repeat_RBAP46/RBAP48/MSI1"/>
</dbReference>
<evidence type="ECO:0000259" key="8">
    <source>
        <dbReference type="Pfam" id="PF12265"/>
    </source>
</evidence>
<dbReference type="PRINTS" id="PR00320">
    <property type="entry name" value="GPROTEINBRPT"/>
</dbReference>
<dbReference type="SMART" id="SM00320">
    <property type="entry name" value="WD40"/>
    <property type="match status" value="6"/>
</dbReference>
<dbReference type="OrthoDB" id="427795at2759"/>
<dbReference type="FunCoup" id="A0A0D2VQ93">
    <property type="interactions" value="697"/>
</dbReference>
<dbReference type="InterPro" id="IPR001680">
    <property type="entry name" value="WD40_rpt"/>
</dbReference>
<dbReference type="Pfam" id="PF23609">
    <property type="entry name" value="Beta-prop_EIPR1"/>
    <property type="match status" value="1"/>
</dbReference>
<dbReference type="GO" id="GO:0006325">
    <property type="term" value="P:chromatin organization"/>
    <property type="evidence" value="ECO:0007669"/>
    <property type="project" value="UniProtKB-KW"/>
</dbReference>
<dbReference type="InterPro" id="IPR036322">
    <property type="entry name" value="WD40_repeat_dom_sf"/>
</dbReference>
<keyword evidence="4" id="KW-0156">Chromatin regulator</keyword>
<dbReference type="Proteomes" id="UP000008743">
    <property type="component" value="Unassembled WGS sequence"/>
</dbReference>
<dbReference type="InParanoid" id="A0A0D2VQ93"/>
<dbReference type="Pfam" id="PF00400">
    <property type="entry name" value="WD40"/>
    <property type="match status" value="2"/>
</dbReference>
<feature type="domain" description="EIPR1-like beta-propeller" evidence="9">
    <location>
        <begin position="290"/>
        <end position="414"/>
    </location>
</feature>
<evidence type="ECO:0000256" key="5">
    <source>
        <dbReference type="ARBA" id="ARBA00023242"/>
    </source>
</evidence>
<keyword evidence="7" id="KW-0812">Transmembrane</keyword>
<evidence type="ECO:0000256" key="2">
    <source>
        <dbReference type="ARBA" id="ARBA00022574"/>
    </source>
</evidence>